<proteinExistence type="predicted"/>
<feature type="chain" id="PRO_5040310820" evidence="1">
    <location>
        <begin position="18"/>
        <end position="214"/>
    </location>
</feature>
<keyword evidence="1" id="KW-0732">Signal</keyword>
<organism evidence="2 3">
    <name type="scientific">Bemisia tabaci</name>
    <name type="common">Sweetpotato whitefly</name>
    <name type="synonym">Aleurodes tabaci</name>
    <dbReference type="NCBI Taxonomy" id="7038"/>
    <lineage>
        <taxon>Eukaryota</taxon>
        <taxon>Metazoa</taxon>
        <taxon>Ecdysozoa</taxon>
        <taxon>Arthropoda</taxon>
        <taxon>Hexapoda</taxon>
        <taxon>Insecta</taxon>
        <taxon>Pterygota</taxon>
        <taxon>Neoptera</taxon>
        <taxon>Paraneoptera</taxon>
        <taxon>Hemiptera</taxon>
        <taxon>Sternorrhyncha</taxon>
        <taxon>Aleyrodoidea</taxon>
        <taxon>Aleyrodidae</taxon>
        <taxon>Aleyrodinae</taxon>
        <taxon>Bemisia</taxon>
    </lineage>
</organism>
<keyword evidence="3" id="KW-1185">Reference proteome</keyword>
<evidence type="ECO:0000256" key="1">
    <source>
        <dbReference type="SAM" id="SignalP"/>
    </source>
</evidence>
<protein>
    <submittedName>
        <fullName evidence="2">Uncharacterized protein</fullName>
    </submittedName>
</protein>
<accession>A0A9P0F3F9</accession>
<evidence type="ECO:0000313" key="3">
    <source>
        <dbReference type="Proteomes" id="UP001152759"/>
    </source>
</evidence>
<gene>
    <name evidence="2" type="ORF">BEMITA_LOCUS5691</name>
</gene>
<reference evidence="2" key="1">
    <citation type="submission" date="2021-12" db="EMBL/GenBank/DDBJ databases">
        <authorList>
            <person name="King R."/>
        </authorList>
    </citation>
    <scope>NUCLEOTIDE SEQUENCE</scope>
</reference>
<dbReference type="AlphaFoldDB" id="A0A9P0F3F9"/>
<feature type="signal peptide" evidence="1">
    <location>
        <begin position="1"/>
        <end position="17"/>
    </location>
</feature>
<evidence type="ECO:0000313" key="2">
    <source>
        <dbReference type="EMBL" id="CAH0386599.1"/>
    </source>
</evidence>
<dbReference type="EMBL" id="OU963864">
    <property type="protein sequence ID" value="CAH0386599.1"/>
    <property type="molecule type" value="Genomic_DNA"/>
</dbReference>
<dbReference type="Proteomes" id="UP001152759">
    <property type="component" value="Chromosome 3"/>
</dbReference>
<sequence>MIASVVVLSAFVAVASSQYYQYAYHPAAAWSSIPAHSPITGQPLDTPETTETNNKDKRQILTYSPLAYSTYSSYPYAALPYAALPYASSPFLFRKRRDVSTETEETKAPESNNQKRQIFTSAWGYPSAYAPVAYSAYPSALSYSAYPYASHIASPFLFRKRRDVSATEEDHSEAESDDDRKKRQLFLTGAYPYAAYPYSWPYRAYSAAPIAYYG</sequence>
<name>A0A9P0F3F9_BEMTA</name>